<evidence type="ECO:0000313" key="1">
    <source>
        <dbReference type="EMBL" id="QDL55035.1"/>
    </source>
</evidence>
<dbReference type="RefSeq" id="WP_142812195.1">
    <property type="nucleotide sequence ID" value="NZ_CP036282.1"/>
</dbReference>
<sequence>MLAVRKKVSASDIPTLVQMLGDRDTNVIGSVAGELLVLLGEPAHAALEAAAHSADGNTRLNASQALSGLADCASKRRRAELCP</sequence>
<protein>
    <recommendedName>
        <fullName evidence="3">HEAT repeat domain-containing protein</fullName>
    </recommendedName>
</protein>
<dbReference type="InterPro" id="IPR011989">
    <property type="entry name" value="ARM-like"/>
</dbReference>
<evidence type="ECO:0000313" key="2">
    <source>
        <dbReference type="Proteomes" id="UP000317365"/>
    </source>
</evidence>
<gene>
    <name evidence="1" type="ORF">EXZ61_13145</name>
</gene>
<keyword evidence="2" id="KW-1185">Reference proteome</keyword>
<dbReference type="InterPro" id="IPR016024">
    <property type="entry name" value="ARM-type_fold"/>
</dbReference>
<dbReference type="SUPFAM" id="SSF48371">
    <property type="entry name" value="ARM repeat"/>
    <property type="match status" value="1"/>
</dbReference>
<organism evidence="1 2">
    <name type="scientific">Rhodoferax aquaticus</name>
    <dbReference type="NCBI Taxonomy" id="2527691"/>
    <lineage>
        <taxon>Bacteria</taxon>
        <taxon>Pseudomonadati</taxon>
        <taxon>Pseudomonadota</taxon>
        <taxon>Betaproteobacteria</taxon>
        <taxon>Burkholderiales</taxon>
        <taxon>Comamonadaceae</taxon>
        <taxon>Rhodoferax</taxon>
    </lineage>
</organism>
<name>A0A515EQY5_9BURK</name>
<dbReference type="EMBL" id="CP036282">
    <property type="protein sequence ID" value="QDL55035.1"/>
    <property type="molecule type" value="Genomic_DNA"/>
</dbReference>
<dbReference type="Proteomes" id="UP000317365">
    <property type="component" value="Chromosome"/>
</dbReference>
<proteinExistence type="predicted"/>
<reference evidence="2" key="1">
    <citation type="submission" date="2019-02" db="EMBL/GenBank/DDBJ databases">
        <title>Complete genome sequence of Rhodoferax sp. Gr-4.</title>
        <authorList>
            <person name="Jin L."/>
        </authorList>
    </citation>
    <scope>NUCLEOTIDE SEQUENCE [LARGE SCALE GENOMIC DNA]</scope>
    <source>
        <strain evidence="2">Gr-4</strain>
    </source>
</reference>
<dbReference type="Gene3D" id="1.25.10.10">
    <property type="entry name" value="Leucine-rich Repeat Variant"/>
    <property type="match status" value="1"/>
</dbReference>
<accession>A0A515EQY5</accession>
<reference evidence="2" key="2">
    <citation type="journal article" date="2020" name="Int. J. Syst. Evol. Microbiol.">
        <title>Genomic insights into a novel species Rhodoferax aquaticus sp. nov., isolated from freshwater.</title>
        <authorList>
            <person name="Li T."/>
            <person name="Zhuo Y."/>
            <person name="Jin C.Z."/>
            <person name="Wu X."/>
            <person name="Ko S.R."/>
            <person name="Jin F.J."/>
            <person name="Ahn C.Y."/>
            <person name="Oh H.M."/>
            <person name="Lee H.G."/>
            <person name="Jin L."/>
        </authorList>
    </citation>
    <scope>NUCLEOTIDE SEQUENCE [LARGE SCALE GENOMIC DNA]</scope>
    <source>
        <strain evidence="2">Gr-4</strain>
    </source>
</reference>
<evidence type="ECO:0008006" key="3">
    <source>
        <dbReference type="Google" id="ProtNLM"/>
    </source>
</evidence>
<dbReference type="AlphaFoldDB" id="A0A515EQY5"/>
<dbReference type="KEGG" id="rhg:EXZ61_13145"/>